<evidence type="ECO:0000313" key="1">
    <source>
        <dbReference type="EMBL" id="JAE37026.1"/>
    </source>
</evidence>
<protein>
    <submittedName>
        <fullName evidence="1">Uncharacterized protein</fullName>
    </submittedName>
</protein>
<reference evidence="1" key="2">
    <citation type="journal article" date="2015" name="Data Brief">
        <title>Shoot transcriptome of the giant reed, Arundo donax.</title>
        <authorList>
            <person name="Barrero R.A."/>
            <person name="Guerrero F.D."/>
            <person name="Moolhuijzen P."/>
            <person name="Goolsby J.A."/>
            <person name="Tidwell J."/>
            <person name="Bellgard S.E."/>
            <person name="Bellgard M.I."/>
        </authorList>
    </citation>
    <scope>NUCLEOTIDE SEQUENCE</scope>
    <source>
        <tissue evidence="1">Shoot tissue taken approximately 20 cm above the soil surface</tissue>
    </source>
</reference>
<name>A0A0A9HQ68_ARUDO</name>
<dbReference type="AlphaFoldDB" id="A0A0A9HQ68"/>
<proteinExistence type="predicted"/>
<organism evidence="1">
    <name type="scientific">Arundo donax</name>
    <name type="common">Giant reed</name>
    <name type="synonym">Donax arundinaceus</name>
    <dbReference type="NCBI Taxonomy" id="35708"/>
    <lineage>
        <taxon>Eukaryota</taxon>
        <taxon>Viridiplantae</taxon>
        <taxon>Streptophyta</taxon>
        <taxon>Embryophyta</taxon>
        <taxon>Tracheophyta</taxon>
        <taxon>Spermatophyta</taxon>
        <taxon>Magnoliopsida</taxon>
        <taxon>Liliopsida</taxon>
        <taxon>Poales</taxon>
        <taxon>Poaceae</taxon>
        <taxon>PACMAD clade</taxon>
        <taxon>Arundinoideae</taxon>
        <taxon>Arundineae</taxon>
        <taxon>Arundo</taxon>
    </lineage>
</organism>
<reference evidence="1" key="1">
    <citation type="submission" date="2014-09" db="EMBL/GenBank/DDBJ databases">
        <authorList>
            <person name="Magalhaes I.L.F."/>
            <person name="Oliveira U."/>
            <person name="Santos F.R."/>
            <person name="Vidigal T.H.D.A."/>
            <person name="Brescovit A.D."/>
            <person name="Santos A.J."/>
        </authorList>
    </citation>
    <scope>NUCLEOTIDE SEQUENCE</scope>
    <source>
        <tissue evidence="1">Shoot tissue taken approximately 20 cm above the soil surface</tissue>
    </source>
</reference>
<dbReference type="EMBL" id="GBRH01160870">
    <property type="protein sequence ID" value="JAE37026.1"/>
    <property type="molecule type" value="Transcribed_RNA"/>
</dbReference>
<sequence>MAKIILGSHKGYSNIIIMAFNQADTKDWDFFDRCSFDVMAVAFIMHLLENQPLASVRKFQAPFSTPFPYHGTCIAVCSPTLQSLTNNVSILDSF</sequence>
<accession>A0A0A9HQ68</accession>